<accession>A0A1E3RTH5</accession>
<gene>
    <name evidence="3" type="ORF">BHQ17_14440</name>
</gene>
<dbReference type="InterPro" id="IPR023286">
    <property type="entry name" value="ABATE_dom_sf"/>
</dbReference>
<dbReference type="InterPro" id="IPR021005">
    <property type="entry name" value="Znf_CGNR"/>
</dbReference>
<dbReference type="AlphaFoldDB" id="A0A1E3RTH5"/>
<dbReference type="Proteomes" id="UP000094243">
    <property type="component" value="Unassembled WGS sequence"/>
</dbReference>
<comment type="caution">
    <text evidence="3">The sequence shown here is derived from an EMBL/GenBank/DDBJ whole genome shotgun (WGS) entry which is preliminary data.</text>
</comment>
<dbReference type="EMBL" id="MIGZ01000078">
    <property type="protein sequence ID" value="ODQ93121.1"/>
    <property type="molecule type" value="Genomic_DNA"/>
</dbReference>
<feature type="region of interest" description="Disordered" evidence="1">
    <location>
        <begin position="188"/>
        <end position="211"/>
    </location>
</feature>
<name>A0A1E3RTH5_9MYCO</name>
<dbReference type="Pfam" id="PF07336">
    <property type="entry name" value="ABATE"/>
    <property type="match status" value="1"/>
</dbReference>
<dbReference type="InterPro" id="IPR010852">
    <property type="entry name" value="ABATE"/>
</dbReference>
<evidence type="ECO:0000313" key="4">
    <source>
        <dbReference type="Proteomes" id="UP000094243"/>
    </source>
</evidence>
<organism evidence="3 4">
    <name type="scientific">Mycolicibacterium holsaticum</name>
    <dbReference type="NCBI Taxonomy" id="152142"/>
    <lineage>
        <taxon>Bacteria</taxon>
        <taxon>Bacillati</taxon>
        <taxon>Actinomycetota</taxon>
        <taxon>Actinomycetes</taxon>
        <taxon>Mycobacteriales</taxon>
        <taxon>Mycobacteriaceae</taxon>
        <taxon>Mycolicibacterium</taxon>
    </lineage>
</organism>
<dbReference type="RefSeq" id="WP_069405871.1">
    <property type="nucleotide sequence ID" value="NZ_MIGZ01000078.1"/>
</dbReference>
<sequence length="211" mass="22687">MPATRTRWLGDHESKPAPAPLCRVQSLVNTFELPSGPDRLVDPADARPWLIDQGLLGADADLSVADLELLRGVREALRAQLVRNAGGPAPGEAALAPLRTVAARGSARAQVGDDGDIRLAVPGDSPAERLVELLLVIRDAQRDGTWALLKACANDECQWAFYDKSRNHGGTWCSMSTCGNKLKNRQFRARRRGSGGQVPDHGGGQRAEPVE</sequence>
<dbReference type="OrthoDB" id="123307at2"/>
<dbReference type="SUPFAM" id="SSF160904">
    <property type="entry name" value="Jann2411-like"/>
    <property type="match status" value="1"/>
</dbReference>
<dbReference type="Pfam" id="PF11706">
    <property type="entry name" value="zf-CGNR"/>
    <property type="match status" value="1"/>
</dbReference>
<evidence type="ECO:0000256" key="1">
    <source>
        <dbReference type="SAM" id="MobiDB-lite"/>
    </source>
</evidence>
<dbReference type="PANTHER" id="PTHR35525">
    <property type="entry name" value="BLL6575 PROTEIN"/>
    <property type="match status" value="1"/>
</dbReference>
<keyword evidence="4" id="KW-1185">Reference proteome</keyword>
<evidence type="ECO:0000313" key="3">
    <source>
        <dbReference type="EMBL" id="ODQ93121.1"/>
    </source>
</evidence>
<feature type="domain" description="Zinc finger CGNR" evidence="2">
    <location>
        <begin position="149"/>
        <end position="191"/>
    </location>
</feature>
<dbReference type="PANTHER" id="PTHR35525:SF3">
    <property type="entry name" value="BLL6575 PROTEIN"/>
    <property type="match status" value="1"/>
</dbReference>
<protein>
    <submittedName>
        <fullName evidence="3">RNA-binding protein</fullName>
    </submittedName>
</protein>
<reference evidence="4" key="1">
    <citation type="submission" date="2016-09" db="EMBL/GenBank/DDBJ databases">
        <authorList>
            <person name="Greninger A.L."/>
            <person name="Jerome K.R."/>
            <person name="Mcnair B."/>
            <person name="Wallis C."/>
            <person name="Fang F."/>
        </authorList>
    </citation>
    <scope>NUCLEOTIDE SEQUENCE [LARGE SCALE GENOMIC DNA]</scope>
    <source>
        <strain evidence="4">M7</strain>
    </source>
</reference>
<evidence type="ECO:0000259" key="2">
    <source>
        <dbReference type="Pfam" id="PF11706"/>
    </source>
</evidence>
<dbReference type="Gene3D" id="1.10.3300.10">
    <property type="entry name" value="Jann2411-like domain"/>
    <property type="match status" value="1"/>
</dbReference>
<proteinExistence type="predicted"/>